<dbReference type="AlphaFoldDB" id="A0AA36EJ18"/>
<feature type="compositionally biased region" description="Acidic residues" evidence="1">
    <location>
        <begin position="13"/>
        <end position="43"/>
    </location>
</feature>
<reference evidence="2" key="1">
    <citation type="submission" date="2023-04" db="EMBL/GenBank/DDBJ databases">
        <authorList>
            <person name="Vijverberg K."/>
            <person name="Xiong W."/>
            <person name="Schranz E."/>
        </authorList>
    </citation>
    <scope>NUCLEOTIDE SEQUENCE</scope>
</reference>
<evidence type="ECO:0000313" key="3">
    <source>
        <dbReference type="Proteomes" id="UP001177003"/>
    </source>
</evidence>
<gene>
    <name evidence="2" type="ORF">LSALG_LOCUS34134</name>
</gene>
<organism evidence="2 3">
    <name type="scientific">Lactuca saligna</name>
    <name type="common">Willowleaf lettuce</name>
    <dbReference type="NCBI Taxonomy" id="75948"/>
    <lineage>
        <taxon>Eukaryota</taxon>
        <taxon>Viridiplantae</taxon>
        <taxon>Streptophyta</taxon>
        <taxon>Embryophyta</taxon>
        <taxon>Tracheophyta</taxon>
        <taxon>Spermatophyta</taxon>
        <taxon>Magnoliopsida</taxon>
        <taxon>eudicotyledons</taxon>
        <taxon>Gunneridae</taxon>
        <taxon>Pentapetalae</taxon>
        <taxon>asterids</taxon>
        <taxon>campanulids</taxon>
        <taxon>Asterales</taxon>
        <taxon>Asteraceae</taxon>
        <taxon>Cichorioideae</taxon>
        <taxon>Cichorieae</taxon>
        <taxon>Lactucinae</taxon>
        <taxon>Lactuca</taxon>
    </lineage>
</organism>
<sequence>MNDENVEMRDFIVDDGSEYNIETDEDNTERSDESEDSDDSDFWVDEDNIIPDVKVDMRDFYMNIDLEAKFLEKRLSKHRENDSDEVNEELDVIDNDQWDSLDEGSDIDRKRRAVIKELGKETR</sequence>
<accession>A0AA36EJ18</accession>
<dbReference type="EMBL" id="OX465083">
    <property type="protein sequence ID" value="CAI9295180.1"/>
    <property type="molecule type" value="Genomic_DNA"/>
</dbReference>
<evidence type="ECO:0000256" key="1">
    <source>
        <dbReference type="SAM" id="MobiDB-lite"/>
    </source>
</evidence>
<feature type="region of interest" description="Disordered" evidence="1">
    <location>
        <begin position="77"/>
        <end position="103"/>
    </location>
</feature>
<protein>
    <submittedName>
        <fullName evidence="2">Uncharacterized protein</fullName>
    </submittedName>
</protein>
<feature type="region of interest" description="Disordered" evidence="1">
    <location>
        <begin position="1"/>
        <end position="43"/>
    </location>
</feature>
<proteinExistence type="predicted"/>
<keyword evidence="3" id="KW-1185">Reference proteome</keyword>
<evidence type="ECO:0000313" key="2">
    <source>
        <dbReference type="EMBL" id="CAI9295180.1"/>
    </source>
</evidence>
<dbReference type="Proteomes" id="UP001177003">
    <property type="component" value="Chromosome 7"/>
</dbReference>
<feature type="compositionally biased region" description="Acidic residues" evidence="1">
    <location>
        <begin position="82"/>
        <end position="103"/>
    </location>
</feature>
<name>A0AA36EJ18_LACSI</name>
<feature type="compositionally biased region" description="Basic and acidic residues" evidence="1">
    <location>
        <begin position="1"/>
        <end position="12"/>
    </location>
</feature>